<feature type="domain" description="Cyanobactin oxidase ThcOx second" evidence="2">
    <location>
        <begin position="138"/>
        <end position="253"/>
    </location>
</feature>
<evidence type="ECO:0000313" key="3">
    <source>
        <dbReference type="EMBL" id="TDP96600.1"/>
    </source>
</evidence>
<dbReference type="RefSeq" id="WP_133851931.1">
    <property type="nucleotide sequence ID" value="NZ_SNXZ01000004.1"/>
</dbReference>
<dbReference type="NCBIfam" id="TIGR03605">
    <property type="entry name" value="antibiot_sagB"/>
    <property type="match status" value="1"/>
</dbReference>
<name>A0A4R6S9N4_LABRH</name>
<sequence length="510" mass="54950">MNVDAAQRLPSDRQLLSLREDVLIESDGDLEGPVVVLTPWGEVALDEPGPMVRESLRRMTLGPVSLRNVLADDRVPVRGGEPQLDAECGRLEEAMDLLQASVVYSLGVQENGGLLLSAIPVARQARFTRPQVGVDQPIRLSRFASLRGGPDGGLQLESPLSLYRVMLHRAPATLLAASLGTTTTIAGVATGLGIDPGLAMDLVEHLVATAMVVTGTWAGSGRVARYAEDEDPGLIPWSHHDLQFHARTRVGRQEGPLGPVFPYADRLAPAPVLRPAPMGPRYPLHRPNLETLAMNDPTLTEVVEGRRSFHRFAERPVTASQLGELLYRAARVREFRPGPGEPVPGNLSSDRPYPSAFGLHELEIYLTVDRCIGLPCGIYHYDPHAHVLTLINAVEQDRAELLDSAMVTAGMTRRPPVLLSMTARIARLAWVYGGLAYATTLKHVGVLQQTLYLAATAMGLAPCALAVGDGELASRAFGLDWPAECSVGEFLIGLPAQRSDNGSETQDSGT</sequence>
<evidence type="ECO:0000259" key="1">
    <source>
        <dbReference type="Pfam" id="PF00881"/>
    </source>
</evidence>
<proteinExistence type="predicted"/>
<dbReference type="GO" id="GO:0016491">
    <property type="term" value="F:oxidoreductase activity"/>
    <property type="evidence" value="ECO:0007669"/>
    <property type="project" value="InterPro"/>
</dbReference>
<dbReference type="OrthoDB" id="3723182at2"/>
<dbReference type="Gene3D" id="3.40.109.10">
    <property type="entry name" value="NADH Oxidase"/>
    <property type="match status" value="1"/>
</dbReference>
<dbReference type="InterPro" id="IPR052544">
    <property type="entry name" value="Bacteriocin_Proc_Enz"/>
</dbReference>
<evidence type="ECO:0000259" key="2">
    <source>
        <dbReference type="Pfam" id="PF22767"/>
    </source>
</evidence>
<dbReference type="InterPro" id="IPR029479">
    <property type="entry name" value="Nitroreductase"/>
</dbReference>
<reference evidence="3 4" key="1">
    <citation type="submission" date="2019-03" db="EMBL/GenBank/DDBJ databases">
        <title>Genomic Encyclopedia of Type Strains, Phase IV (KMG-IV): sequencing the most valuable type-strain genomes for metagenomic binning, comparative biology and taxonomic classification.</title>
        <authorList>
            <person name="Goeker M."/>
        </authorList>
    </citation>
    <scope>NUCLEOTIDE SEQUENCE [LARGE SCALE GENOMIC DNA]</scope>
    <source>
        <strain evidence="3 4">DSM 45361</strain>
    </source>
</reference>
<dbReference type="Pfam" id="PF22767">
    <property type="entry name" value="ThcOx"/>
    <property type="match status" value="1"/>
</dbReference>
<dbReference type="SUPFAM" id="SSF55469">
    <property type="entry name" value="FMN-dependent nitroreductase-like"/>
    <property type="match status" value="1"/>
</dbReference>
<dbReference type="PANTHER" id="PTHR43745:SF2">
    <property type="entry name" value="NITROREDUCTASE MJ1384-RELATED"/>
    <property type="match status" value="1"/>
</dbReference>
<protein>
    <submittedName>
        <fullName evidence="3">SagB-type dehydrogenase family enzyme</fullName>
    </submittedName>
</protein>
<dbReference type="Proteomes" id="UP000295444">
    <property type="component" value="Unassembled WGS sequence"/>
</dbReference>
<dbReference type="InterPro" id="IPR000415">
    <property type="entry name" value="Nitroreductase-like"/>
</dbReference>
<dbReference type="InterPro" id="IPR020051">
    <property type="entry name" value="SagB-type_dehydrogenase"/>
</dbReference>
<dbReference type="AlphaFoldDB" id="A0A4R6S9N4"/>
<evidence type="ECO:0000313" key="4">
    <source>
        <dbReference type="Proteomes" id="UP000295444"/>
    </source>
</evidence>
<dbReference type="Pfam" id="PF00881">
    <property type="entry name" value="Nitroreductase"/>
    <property type="match status" value="1"/>
</dbReference>
<organism evidence="3 4">
    <name type="scientific">Labedaea rhizosphaerae</name>
    <dbReference type="NCBI Taxonomy" id="598644"/>
    <lineage>
        <taxon>Bacteria</taxon>
        <taxon>Bacillati</taxon>
        <taxon>Actinomycetota</taxon>
        <taxon>Actinomycetes</taxon>
        <taxon>Pseudonocardiales</taxon>
        <taxon>Pseudonocardiaceae</taxon>
        <taxon>Labedaea</taxon>
    </lineage>
</organism>
<comment type="caution">
    <text evidence="3">The sequence shown here is derived from an EMBL/GenBank/DDBJ whole genome shotgun (WGS) entry which is preliminary data.</text>
</comment>
<feature type="domain" description="Nitroreductase" evidence="1">
    <location>
        <begin position="304"/>
        <end position="482"/>
    </location>
</feature>
<dbReference type="CDD" id="cd02142">
    <property type="entry name" value="McbC_SagB-like_oxidoreductase"/>
    <property type="match status" value="1"/>
</dbReference>
<keyword evidence="4" id="KW-1185">Reference proteome</keyword>
<dbReference type="InterPro" id="IPR054488">
    <property type="entry name" value="ThcOx_dom2"/>
</dbReference>
<gene>
    <name evidence="3" type="ORF">EV186_104588</name>
</gene>
<accession>A0A4R6S9N4</accession>
<dbReference type="PANTHER" id="PTHR43745">
    <property type="entry name" value="NITROREDUCTASE MJ1384-RELATED"/>
    <property type="match status" value="1"/>
</dbReference>
<dbReference type="EMBL" id="SNXZ01000004">
    <property type="protein sequence ID" value="TDP96600.1"/>
    <property type="molecule type" value="Genomic_DNA"/>
</dbReference>